<dbReference type="Gene3D" id="3.20.20.80">
    <property type="entry name" value="Glycosidases"/>
    <property type="match status" value="1"/>
</dbReference>
<feature type="transmembrane region" description="Helical" evidence="12">
    <location>
        <begin position="504"/>
        <end position="524"/>
    </location>
</feature>
<gene>
    <name evidence="13" type="ORF">QWZ14_10740</name>
</gene>
<comment type="caution">
    <text evidence="13">The sequence shown here is derived from an EMBL/GenBank/DDBJ whole genome shotgun (WGS) entry which is preliminary data.</text>
</comment>
<evidence type="ECO:0000256" key="12">
    <source>
        <dbReference type="SAM" id="Phobius"/>
    </source>
</evidence>
<evidence type="ECO:0000256" key="2">
    <source>
        <dbReference type="ARBA" id="ARBA00022475"/>
    </source>
</evidence>
<evidence type="ECO:0000256" key="11">
    <source>
        <dbReference type="ARBA" id="ARBA00043078"/>
    </source>
</evidence>
<feature type="transmembrane region" description="Helical" evidence="12">
    <location>
        <begin position="478"/>
        <end position="498"/>
    </location>
</feature>
<accession>A0ABT8A604</accession>
<evidence type="ECO:0000256" key="6">
    <source>
        <dbReference type="ARBA" id="ARBA00023277"/>
    </source>
</evidence>
<dbReference type="RefSeq" id="WP_290316654.1">
    <property type="nucleotide sequence ID" value="NZ_JAUFPN010000115.1"/>
</dbReference>
<keyword evidence="14" id="KW-1185">Reference proteome</keyword>
<keyword evidence="5" id="KW-0325">Glycoprotein</keyword>
<evidence type="ECO:0000313" key="14">
    <source>
        <dbReference type="Proteomes" id="UP001529369"/>
    </source>
</evidence>
<dbReference type="PANTHER" id="PTHR16631">
    <property type="entry name" value="GLUCAN 1,3-BETA-GLUCOSIDASE"/>
    <property type="match status" value="1"/>
</dbReference>
<feature type="transmembrane region" description="Helical" evidence="12">
    <location>
        <begin position="336"/>
        <end position="356"/>
    </location>
</feature>
<evidence type="ECO:0000256" key="9">
    <source>
        <dbReference type="ARBA" id="ARBA00037649"/>
    </source>
</evidence>
<comment type="subcellular location">
    <subcellularLocation>
        <location evidence="1">Cell membrane</location>
    </subcellularLocation>
</comment>
<evidence type="ECO:0000256" key="8">
    <source>
        <dbReference type="ARBA" id="ARBA00023326"/>
    </source>
</evidence>
<reference evidence="14" key="1">
    <citation type="journal article" date="2019" name="Int. J. Syst. Evol. Microbiol.">
        <title>The Global Catalogue of Microorganisms (GCM) 10K type strain sequencing project: providing services to taxonomists for standard genome sequencing and annotation.</title>
        <authorList>
            <consortium name="The Broad Institute Genomics Platform"/>
            <consortium name="The Broad Institute Genome Sequencing Center for Infectious Disease"/>
            <person name="Wu L."/>
            <person name="Ma J."/>
        </authorList>
    </citation>
    <scope>NUCLEOTIDE SEQUENCE [LARGE SCALE GENOMIC DNA]</scope>
    <source>
        <strain evidence="14">CECT 7131</strain>
    </source>
</reference>
<proteinExistence type="predicted"/>
<keyword evidence="2" id="KW-1003">Cell membrane</keyword>
<dbReference type="GO" id="GO:0016787">
    <property type="term" value="F:hydrolase activity"/>
    <property type="evidence" value="ECO:0007669"/>
    <property type="project" value="UniProtKB-KW"/>
</dbReference>
<dbReference type="SUPFAM" id="SSF51445">
    <property type="entry name" value="(Trans)glycosidases"/>
    <property type="match status" value="1"/>
</dbReference>
<keyword evidence="7" id="KW-0961">Cell wall biogenesis/degradation</keyword>
<organism evidence="13 14">
    <name type="scientific">Paeniroseomonas aquatica</name>
    <dbReference type="NCBI Taxonomy" id="373043"/>
    <lineage>
        <taxon>Bacteria</taxon>
        <taxon>Pseudomonadati</taxon>
        <taxon>Pseudomonadota</taxon>
        <taxon>Alphaproteobacteria</taxon>
        <taxon>Acetobacterales</taxon>
        <taxon>Acetobacteraceae</taxon>
        <taxon>Paeniroseomonas</taxon>
    </lineage>
</organism>
<keyword evidence="4 12" id="KW-0472">Membrane</keyword>
<dbReference type="EMBL" id="JAUFPN010000115">
    <property type="protein sequence ID" value="MDN3564841.1"/>
    <property type="molecule type" value="Genomic_DNA"/>
</dbReference>
<dbReference type="PANTHER" id="PTHR16631:SF17">
    <property type="entry name" value="GLUCAN ENDO-1,3-BETA-GLUCOSIDASE BTGC"/>
    <property type="match status" value="1"/>
</dbReference>
<keyword evidence="8" id="KW-0624">Polysaccharide degradation</keyword>
<name>A0ABT8A604_9PROT</name>
<feature type="transmembrane region" description="Helical" evidence="12">
    <location>
        <begin position="448"/>
        <end position="466"/>
    </location>
</feature>
<evidence type="ECO:0000313" key="13">
    <source>
        <dbReference type="EMBL" id="MDN3564841.1"/>
    </source>
</evidence>
<feature type="transmembrane region" description="Helical" evidence="12">
    <location>
        <begin position="311"/>
        <end position="329"/>
    </location>
</feature>
<dbReference type="InterPro" id="IPR017853">
    <property type="entry name" value="GH"/>
</dbReference>
<evidence type="ECO:0000256" key="3">
    <source>
        <dbReference type="ARBA" id="ARBA00022801"/>
    </source>
</evidence>
<keyword evidence="6" id="KW-0119">Carbohydrate metabolism</keyword>
<evidence type="ECO:0000256" key="4">
    <source>
        <dbReference type="ARBA" id="ARBA00023136"/>
    </source>
</evidence>
<keyword evidence="12" id="KW-0812">Transmembrane</keyword>
<evidence type="ECO:0000256" key="1">
    <source>
        <dbReference type="ARBA" id="ARBA00004236"/>
    </source>
</evidence>
<protein>
    <recommendedName>
        <fullName evidence="11">Endo-1,3-beta-glucanase btgC</fullName>
    </recommendedName>
    <alternativeName>
        <fullName evidence="10">Laminarinase btgC</fullName>
    </alternativeName>
</protein>
<feature type="transmembrane region" description="Helical" evidence="12">
    <location>
        <begin position="425"/>
        <end position="442"/>
    </location>
</feature>
<dbReference type="Proteomes" id="UP001529369">
    <property type="component" value="Unassembled WGS sequence"/>
</dbReference>
<comment type="function">
    <text evidence="9">Glucanases play a role in cell expansion during growth, in cell-cell fusion during mating, and in spore release during sporulation. This enzyme may be involved in beta-glucan degradation. Active on laminarin and lichenan.</text>
</comment>
<evidence type="ECO:0000256" key="7">
    <source>
        <dbReference type="ARBA" id="ARBA00023316"/>
    </source>
</evidence>
<sequence>MRHLPALALLLILTALAWWLPNREQAGEVPLPTDRFNSVSFAPFRPGQSPLRGVFPSAAEVEADMALVAPRVRAIRTYAALEGDYDIAAIAARHGLKLWAGAWLGQDARRNAAELAQLIETARRHPGTVERVVVGNEVLLRRDLPPAALIAALDRVKAAVAQPVTYADVWEFWEQFPEVARHVDVITIHILPYWEDRPTNVEGSMAHARAVLARMRALFPGKPIAIGEVGWPSRGRWRADAAPSRVEQAVFLRRFIALAEAEKLDYNLIEAFDQDWKYKSEGTVGAAWGLWTAAREAKFPLHGPVRENPCWGWYAAAAAALGLGLWAAAGRAMPGLAFALGNALAFAWCGTVPYAFDIHLGLAAAVNLAGQGVLAVLLLRRAARGEGLSRGAGPAGSAGALARLRVALRGRLDWRGWRGWAFEDLCAWFLFAALVLQLLLVFDPRYRDFPFAAFAVPLVVVAARAWRGDWPGHWPGKAEGWIGGSLALAALAGAALEGPANLEALGWSACALLLAAPALSPAIARRLGTPRPAGP</sequence>
<evidence type="ECO:0000256" key="10">
    <source>
        <dbReference type="ARBA" id="ARBA00042373"/>
    </source>
</evidence>
<evidence type="ECO:0000256" key="5">
    <source>
        <dbReference type="ARBA" id="ARBA00023180"/>
    </source>
</evidence>
<dbReference type="InterPro" id="IPR050732">
    <property type="entry name" value="Beta-glucan_modifiers"/>
</dbReference>
<keyword evidence="3 13" id="KW-0378">Hydrolase</keyword>
<keyword evidence="12" id="KW-1133">Transmembrane helix</keyword>